<dbReference type="PANTHER" id="PTHR48063">
    <property type="entry name" value="LRR RECEPTOR-LIKE KINASE"/>
    <property type="match status" value="1"/>
</dbReference>
<sequence>MALTILRNSFHHGKEATVVYGMEYTENITGAVVVVDLHNPHPPAYDSFVRYGFWNLSGEVGPSLLKLKSLRHLDLSFNTFNGIPIPVFLGSLENLQYLNLSHAGFSGTIPPNLGNLSSLEYLDVSHSNLVVDNLEWMAGLVSLKHLKMSGVDLSMLGSDWIETLNKLPVLTELHLFFCGLSGYILSLVNCTSLAVMDLSSNMLNSKIPNWLVNISSLGYVDISYNHLYGSIPLGFGELPNLKILNLAMNGNLTGSCFQLFRGRWKKIEVLDLAGNKLYGELLASFGNLTSLTSVNLFDNKVEGNSIGKLCNLKKFHLSGNDMTGSLPEFLEGTKNCLYRSPLPSLQFLKLSNNHLHGTLPNWLDVAGAHILAIENPSASGRYCLVGRVIHCSEVIKVLHQLFPHLNLPEKCADDKPFVPIYQVSKERAKSLGLNFTPLEVSLKDTIESLKEKNFLGV</sequence>
<evidence type="ECO:0000256" key="2">
    <source>
        <dbReference type="ARBA" id="ARBA00009592"/>
    </source>
</evidence>
<dbReference type="InterPro" id="IPR046956">
    <property type="entry name" value="RLP23-like"/>
</dbReference>
<evidence type="ECO:0000256" key="4">
    <source>
        <dbReference type="ARBA" id="ARBA00022614"/>
    </source>
</evidence>
<comment type="subcellular location">
    <subcellularLocation>
        <location evidence="1">Cell membrane</location>
        <topology evidence="1">Single-pass type I membrane protein</topology>
    </subcellularLocation>
</comment>
<evidence type="ECO:0000256" key="3">
    <source>
        <dbReference type="ARBA" id="ARBA00022475"/>
    </source>
</evidence>
<dbReference type="AlphaFoldDB" id="A0A2N9FIL6"/>
<dbReference type="SMART" id="SM00369">
    <property type="entry name" value="LRR_TYP"/>
    <property type="match status" value="5"/>
</dbReference>
<evidence type="ECO:0000256" key="6">
    <source>
        <dbReference type="ARBA" id="ARBA00022729"/>
    </source>
</evidence>
<name>A0A2N9FIL6_FAGSY</name>
<dbReference type="SUPFAM" id="SSF51735">
    <property type="entry name" value="NAD(P)-binding Rossmann-fold domains"/>
    <property type="match status" value="1"/>
</dbReference>
<dbReference type="InterPro" id="IPR036291">
    <property type="entry name" value="NAD(P)-bd_dom_sf"/>
</dbReference>
<dbReference type="Gene3D" id="3.40.50.720">
    <property type="entry name" value="NAD(P)-binding Rossmann-like Domain"/>
    <property type="match status" value="1"/>
</dbReference>
<dbReference type="InterPro" id="IPR055414">
    <property type="entry name" value="LRR_R13L4/SHOC2-like"/>
</dbReference>
<dbReference type="GO" id="GO:0005886">
    <property type="term" value="C:plasma membrane"/>
    <property type="evidence" value="ECO:0007669"/>
    <property type="project" value="UniProtKB-SubCell"/>
</dbReference>
<evidence type="ECO:0000256" key="9">
    <source>
        <dbReference type="ARBA" id="ARBA00023136"/>
    </source>
</evidence>
<feature type="domain" description="Disease resistance R13L4/SHOC-2-like LRR" evidence="12">
    <location>
        <begin position="64"/>
        <end position="249"/>
    </location>
</feature>
<keyword evidence="9" id="KW-0472">Membrane</keyword>
<keyword evidence="10" id="KW-0675">Receptor</keyword>
<dbReference type="Pfam" id="PF23598">
    <property type="entry name" value="LRR_14"/>
    <property type="match status" value="1"/>
</dbReference>
<keyword evidence="5" id="KW-0812">Transmembrane</keyword>
<comment type="similarity">
    <text evidence="2">Belongs to the RLP family.</text>
</comment>
<keyword evidence="8" id="KW-1133">Transmembrane helix</keyword>
<keyword evidence="3" id="KW-1003">Cell membrane</keyword>
<organism evidence="13">
    <name type="scientific">Fagus sylvatica</name>
    <name type="common">Beechnut</name>
    <dbReference type="NCBI Taxonomy" id="28930"/>
    <lineage>
        <taxon>Eukaryota</taxon>
        <taxon>Viridiplantae</taxon>
        <taxon>Streptophyta</taxon>
        <taxon>Embryophyta</taxon>
        <taxon>Tracheophyta</taxon>
        <taxon>Spermatophyta</taxon>
        <taxon>Magnoliopsida</taxon>
        <taxon>eudicotyledons</taxon>
        <taxon>Gunneridae</taxon>
        <taxon>Pentapetalae</taxon>
        <taxon>rosids</taxon>
        <taxon>fabids</taxon>
        <taxon>Fagales</taxon>
        <taxon>Fagaceae</taxon>
        <taxon>Fagus</taxon>
    </lineage>
</organism>
<proteinExistence type="inferred from homology"/>
<evidence type="ECO:0000256" key="10">
    <source>
        <dbReference type="ARBA" id="ARBA00023170"/>
    </source>
</evidence>
<keyword evidence="11" id="KW-0325">Glycoprotein</keyword>
<dbReference type="InterPro" id="IPR001611">
    <property type="entry name" value="Leu-rich_rpt"/>
</dbReference>
<evidence type="ECO:0000256" key="11">
    <source>
        <dbReference type="ARBA" id="ARBA00023180"/>
    </source>
</evidence>
<dbReference type="InterPro" id="IPR003591">
    <property type="entry name" value="Leu-rich_rpt_typical-subtyp"/>
</dbReference>
<protein>
    <recommendedName>
        <fullName evidence="12">Disease resistance R13L4/SHOC-2-like LRR domain-containing protein</fullName>
    </recommendedName>
</protein>
<dbReference type="Gene3D" id="3.80.10.10">
    <property type="entry name" value="Ribonuclease Inhibitor"/>
    <property type="match status" value="3"/>
</dbReference>
<keyword evidence="6" id="KW-0732">Signal</keyword>
<dbReference type="Pfam" id="PF00560">
    <property type="entry name" value="LRR_1"/>
    <property type="match status" value="3"/>
</dbReference>
<keyword evidence="4" id="KW-0433">Leucine-rich repeat</keyword>
<dbReference type="EMBL" id="OIVN01001167">
    <property type="protein sequence ID" value="SPC90657.1"/>
    <property type="molecule type" value="Genomic_DNA"/>
</dbReference>
<evidence type="ECO:0000256" key="8">
    <source>
        <dbReference type="ARBA" id="ARBA00022989"/>
    </source>
</evidence>
<accession>A0A2N9FIL6</accession>
<evidence type="ECO:0000256" key="7">
    <source>
        <dbReference type="ARBA" id="ARBA00022737"/>
    </source>
</evidence>
<dbReference type="PANTHER" id="PTHR48063:SF16">
    <property type="entry name" value="LRR RECEPTOR-LIKE SERINE_THREONINE-PROTEIN KINASE GSO1"/>
    <property type="match status" value="1"/>
</dbReference>
<reference evidence="13" key="1">
    <citation type="submission" date="2018-02" db="EMBL/GenBank/DDBJ databases">
        <authorList>
            <person name="Cohen D.B."/>
            <person name="Kent A.D."/>
        </authorList>
    </citation>
    <scope>NUCLEOTIDE SEQUENCE</scope>
</reference>
<evidence type="ECO:0000256" key="1">
    <source>
        <dbReference type="ARBA" id="ARBA00004251"/>
    </source>
</evidence>
<dbReference type="InterPro" id="IPR032675">
    <property type="entry name" value="LRR_dom_sf"/>
</dbReference>
<evidence type="ECO:0000259" key="12">
    <source>
        <dbReference type="Pfam" id="PF23598"/>
    </source>
</evidence>
<evidence type="ECO:0000313" key="13">
    <source>
        <dbReference type="EMBL" id="SPC90657.1"/>
    </source>
</evidence>
<gene>
    <name evidence="13" type="ORF">FSB_LOCUS18539</name>
</gene>
<dbReference type="SUPFAM" id="SSF52047">
    <property type="entry name" value="RNI-like"/>
    <property type="match status" value="1"/>
</dbReference>
<keyword evidence="7" id="KW-0677">Repeat</keyword>
<evidence type="ECO:0000256" key="5">
    <source>
        <dbReference type="ARBA" id="ARBA00022692"/>
    </source>
</evidence>